<dbReference type="InterPro" id="IPR003439">
    <property type="entry name" value="ABC_transporter-like_ATP-bd"/>
</dbReference>
<dbReference type="SUPFAM" id="SSF52540">
    <property type="entry name" value="P-loop containing nucleoside triphosphate hydrolases"/>
    <property type="match status" value="1"/>
</dbReference>
<dbReference type="Proteomes" id="UP001596174">
    <property type="component" value="Unassembled WGS sequence"/>
</dbReference>
<evidence type="ECO:0000256" key="3">
    <source>
        <dbReference type="ARBA" id="ARBA00022741"/>
    </source>
</evidence>
<dbReference type="SMART" id="SM00382">
    <property type="entry name" value="AAA"/>
    <property type="match status" value="1"/>
</dbReference>
<evidence type="ECO:0000256" key="2">
    <source>
        <dbReference type="ARBA" id="ARBA00022448"/>
    </source>
</evidence>
<dbReference type="EMBL" id="JBHSQJ010000072">
    <property type="protein sequence ID" value="MFC5909074.1"/>
    <property type="molecule type" value="Genomic_DNA"/>
</dbReference>
<reference evidence="8" key="1">
    <citation type="journal article" date="2019" name="Int. J. Syst. Evol. Microbiol.">
        <title>The Global Catalogue of Microorganisms (GCM) 10K type strain sequencing project: providing services to taxonomists for standard genome sequencing and annotation.</title>
        <authorList>
            <consortium name="The Broad Institute Genomics Platform"/>
            <consortium name="The Broad Institute Genome Sequencing Center for Infectious Disease"/>
            <person name="Wu L."/>
            <person name="Ma J."/>
        </authorList>
    </citation>
    <scope>NUCLEOTIDE SEQUENCE [LARGE SCALE GENOMIC DNA]</scope>
    <source>
        <strain evidence="8">JCM 4816</strain>
    </source>
</reference>
<keyword evidence="8" id="KW-1185">Reference proteome</keyword>
<name>A0ABW1G2V5_9ACTN</name>
<sequence>MTTGKTYKPFQAIGLTKSYRKGRPPALLDLSFDARPGEVTVLLGPEGSGRTTALRLALGLEQGQGTALFHGRLYRRLARPEKSVGVVLNEPGRGAHPGRRARAHLRMMAAAAGVPARRADQLLEQTRLDPVGEQRLRGFSPGMLRRLQLAEALLGDPRLLILDEPTEGLSPRNVEWFHAFLRAFAQGGGAVLVTLRSPQEAAQLGHRVVTLDLGRMLADQSVAEFRRTRLRDEVSVRGPQVARLADLLVEAGAAVRREGGTRISVEGLTRTEIGELAYRNGILLHELADVTVEHAPGDLAAAPPHLLTAAGQAAHAAHVSALSQSVAYQSALPESAVPESPVPESPVCRSAVSESPTSRAAAVAEVVIGAAAPAGAAPGAQPLPGRGGSGMPGEQVVVVRPGETADAELVLTQPRTTAESE</sequence>
<dbReference type="PANTHER" id="PTHR43335">
    <property type="entry name" value="ABC TRANSPORTER, ATP-BINDING PROTEIN"/>
    <property type="match status" value="1"/>
</dbReference>
<keyword evidence="2" id="KW-0813">Transport</keyword>
<dbReference type="Pfam" id="PF00005">
    <property type="entry name" value="ABC_tran"/>
    <property type="match status" value="1"/>
</dbReference>
<gene>
    <name evidence="7" type="ORF">ACFP3V_17865</name>
</gene>
<dbReference type="InterPro" id="IPR017871">
    <property type="entry name" value="ABC_transporter-like_CS"/>
</dbReference>
<dbReference type="InterPro" id="IPR003593">
    <property type="entry name" value="AAA+_ATPase"/>
</dbReference>
<proteinExistence type="inferred from homology"/>
<keyword evidence="4 7" id="KW-0067">ATP-binding</keyword>
<evidence type="ECO:0000256" key="1">
    <source>
        <dbReference type="ARBA" id="ARBA00005417"/>
    </source>
</evidence>
<feature type="domain" description="ABC transporter" evidence="6">
    <location>
        <begin position="10"/>
        <end position="238"/>
    </location>
</feature>
<comment type="similarity">
    <text evidence="1">Belongs to the ABC transporter superfamily.</text>
</comment>
<evidence type="ECO:0000259" key="6">
    <source>
        <dbReference type="PROSITE" id="PS50893"/>
    </source>
</evidence>
<accession>A0ABW1G2V5</accession>
<dbReference type="PROSITE" id="PS50893">
    <property type="entry name" value="ABC_TRANSPORTER_2"/>
    <property type="match status" value="1"/>
</dbReference>
<evidence type="ECO:0000313" key="8">
    <source>
        <dbReference type="Proteomes" id="UP001596174"/>
    </source>
</evidence>
<dbReference type="PANTHER" id="PTHR43335:SF4">
    <property type="entry name" value="ABC TRANSPORTER, ATP-BINDING PROTEIN"/>
    <property type="match status" value="1"/>
</dbReference>
<feature type="region of interest" description="Disordered" evidence="5">
    <location>
        <begin position="374"/>
        <end position="395"/>
    </location>
</feature>
<protein>
    <submittedName>
        <fullName evidence="7">ATP-binding cassette domain-containing protein</fullName>
    </submittedName>
</protein>
<dbReference type="GO" id="GO:0005524">
    <property type="term" value="F:ATP binding"/>
    <property type="evidence" value="ECO:0007669"/>
    <property type="project" value="UniProtKB-KW"/>
</dbReference>
<evidence type="ECO:0000256" key="4">
    <source>
        <dbReference type="ARBA" id="ARBA00022840"/>
    </source>
</evidence>
<keyword evidence="3" id="KW-0547">Nucleotide-binding</keyword>
<dbReference type="InterPro" id="IPR027417">
    <property type="entry name" value="P-loop_NTPase"/>
</dbReference>
<dbReference type="Gene3D" id="3.40.50.300">
    <property type="entry name" value="P-loop containing nucleotide triphosphate hydrolases"/>
    <property type="match status" value="1"/>
</dbReference>
<dbReference type="PROSITE" id="PS00211">
    <property type="entry name" value="ABC_TRANSPORTER_1"/>
    <property type="match status" value="1"/>
</dbReference>
<feature type="compositionally biased region" description="Low complexity" evidence="5">
    <location>
        <begin position="374"/>
        <end position="384"/>
    </location>
</feature>
<organism evidence="7 8">
    <name type="scientific">Streptacidiphilus monticola</name>
    <dbReference type="NCBI Taxonomy" id="2161674"/>
    <lineage>
        <taxon>Bacteria</taxon>
        <taxon>Bacillati</taxon>
        <taxon>Actinomycetota</taxon>
        <taxon>Actinomycetes</taxon>
        <taxon>Kitasatosporales</taxon>
        <taxon>Streptomycetaceae</taxon>
        <taxon>Streptacidiphilus</taxon>
    </lineage>
</organism>
<dbReference type="RefSeq" id="WP_380584538.1">
    <property type="nucleotide sequence ID" value="NZ_JBHSQJ010000072.1"/>
</dbReference>
<evidence type="ECO:0000256" key="5">
    <source>
        <dbReference type="SAM" id="MobiDB-lite"/>
    </source>
</evidence>
<evidence type="ECO:0000313" key="7">
    <source>
        <dbReference type="EMBL" id="MFC5909074.1"/>
    </source>
</evidence>
<comment type="caution">
    <text evidence="7">The sequence shown here is derived from an EMBL/GenBank/DDBJ whole genome shotgun (WGS) entry which is preliminary data.</text>
</comment>